<sequence>MLIWINGAFGVGKTQTAHELHRWLSASHVADPELIGFAMHKMLPAARRDDFQDLPQWRTSVTQILADADRSSGCPVIVPMTLVDTDYFDEIIGGLVDHDVDLRHYSLTASVEVIHRRLRARLAHRLGSIVGVDETWAMRQTERCVAALREDRFATHVPTDGRSVDDVVEHIADAAGLELVRPRLTSARYQLRRATVAVRHIRW</sequence>
<reference evidence="1 2" key="1">
    <citation type="journal article" date="2013" name="Genome Announc.">
        <title>Draft Genome Sequence of a Benzothiophene-Desulfurizing Bacterium, Gordona terrae Strain C-6.</title>
        <authorList>
            <person name="Wang W."/>
            <person name="Ma T."/>
            <person name="Ren Y."/>
            <person name="Li G."/>
        </authorList>
    </citation>
    <scope>NUCLEOTIDE SEQUENCE [LARGE SCALE GENOMIC DNA]</scope>
    <source>
        <strain evidence="1 2">C-6</strain>
    </source>
</reference>
<proteinExistence type="predicted"/>
<gene>
    <name evidence="1" type="ORF">GTC6_10421</name>
</gene>
<dbReference type="Gene3D" id="3.40.50.300">
    <property type="entry name" value="P-loop containing nucleotide triphosphate hydrolases"/>
    <property type="match status" value="1"/>
</dbReference>
<evidence type="ECO:0000313" key="1">
    <source>
        <dbReference type="EMBL" id="EON32769.1"/>
    </source>
</evidence>
<comment type="caution">
    <text evidence="1">The sequence shown here is derived from an EMBL/GenBank/DDBJ whole genome shotgun (WGS) entry which is preliminary data.</text>
</comment>
<dbReference type="InterPro" id="IPR027417">
    <property type="entry name" value="P-loop_NTPase"/>
</dbReference>
<evidence type="ECO:0008006" key="3">
    <source>
        <dbReference type="Google" id="ProtNLM"/>
    </source>
</evidence>
<dbReference type="SUPFAM" id="SSF52540">
    <property type="entry name" value="P-loop containing nucleoside triphosphate hydrolases"/>
    <property type="match status" value="1"/>
</dbReference>
<accession>R7YAL1</accession>
<dbReference type="Proteomes" id="UP000013569">
    <property type="component" value="Unassembled WGS sequence"/>
</dbReference>
<dbReference type="AlphaFoldDB" id="R7YAL1"/>
<protein>
    <recommendedName>
        <fullName evidence="3">ATP-binding membrane protein</fullName>
    </recommendedName>
</protein>
<dbReference type="PATRIC" id="fig|1316928.3.peg.2091"/>
<name>R7YAL1_9ACTN</name>
<dbReference type="EMBL" id="AQPW01000010">
    <property type="protein sequence ID" value="EON32769.1"/>
    <property type="molecule type" value="Genomic_DNA"/>
</dbReference>
<dbReference type="OrthoDB" id="9799092at2"/>
<dbReference type="RefSeq" id="WP_010842507.1">
    <property type="nucleotide sequence ID" value="NZ_AQPW01000010.1"/>
</dbReference>
<dbReference type="Pfam" id="PF13671">
    <property type="entry name" value="AAA_33"/>
    <property type="match status" value="1"/>
</dbReference>
<organism evidence="1 2">
    <name type="scientific">Gordonia terrae C-6</name>
    <dbReference type="NCBI Taxonomy" id="1316928"/>
    <lineage>
        <taxon>Bacteria</taxon>
        <taxon>Bacillati</taxon>
        <taxon>Actinomycetota</taxon>
        <taxon>Actinomycetes</taxon>
        <taxon>Mycobacteriales</taxon>
        <taxon>Gordoniaceae</taxon>
        <taxon>Gordonia</taxon>
    </lineage>
</organism>
<evidence type="ECO:0000313" key="2">
    <source>
        <dbReference type="Proteomes" id="UP000013569"/>
    </source>
</evidence>